<comment type="caution">
    <text evidence="6">The sequence shown here is derived from an EMBL/GenBank/DDBJ whole genome shotgun (WGS) entry which is preliminary data.</text>
</comment>
<proteinExistence type="inferred from homology"/>
<name>A0A1X2IQ44_9FUNG</name>
<gene>
    <name evidence="6" type="ORF">BCR42DRAFT_408667</name>
</gene>
<dbReference type="PANTHER" id="PTHR15565">
    <property type="entry name" value="AATF PROTEIN APOPTOSIS ANTAGONIZING TRANSCRIPTION FACTOR"/>
    <property type="match status" value="1"/>
</dbReference>
<accession>A0A1X2IQ44</accession>
<dbReference type="GO" id="GO:0005730">
    <property type="term" value="C:nucleolus"/>
    <property type="evidence" value="ECO:0007669"/>
    <property type="project" value="TreeGrafter"/>
</dbReference>
<feature type="domain" description="AATF leucine zipper-containing" evidence="5">
    <location>
        <begin position="12"/>
        <end position="145"/>
    </location>
</feature>
<feature type="region of interest" description="Disordered" evidence="3">
    <location>
        <begin position="200"/>
        <end position="219"/>
    </location>
</feature>
<organism evidence="6 7">
    <name type="scientific">Absidia repens</name>
    <dbReference type="NCBI Taxonomy" id="90262"/>
    <lineage>
        <taxon>Eukaryota</taxon>
        <taxon>Fungi</taxon>
        <taxon>Fungi incertae sedis</taxon>
        <taxon>Mucoromycota</taxon>
        <taxon>Mucoromycotina</taxon>
        <taxon>Mucoromycetes</taxon>
        <taxon>Mucorales</taxon>
        <taxon>Cunninghamellaceae</taxon>
        <taxon>Absidia</taxon>
    </lineage>
</organism>
<dbReference type="InterPro" id="IPR012617">
    <property type="entry name" value="AATF_C"/>
</dbReference>
<sequence>MLSQLAQNTSGEIEKGQHVRQQLTLWDNCLETRIRIQKAVELGNQLPQVDQLINIVDSNDEIRKDTDKVKGELRDVIDDIMELRTSLLNENDAIDLDQASYSSRKRHLDDDDDDAYIKALWNDISQVNDVFVPFRNLTLEKWSNKVQAASSARMDKKFKAFDQNILTQIDNMMSDKQGLLKRTRLQRAEYKILGKGTTEPALLNDEDTADNNTKNPDRYQDTYDEELFDDNDFYQQQLRELIESRMVDTDDPIASGMRWAASKKDQVKKKKKNIDTKGSKGRKLR</sequence>
<evidence type="ECO:0000259" key="4">
    <source>
        <dbReference type="Pfam" id="PF08164"/>
    </source>
</evidence>
<feature type="region of interest" description="Disordered" evidence="3">
    <location>
        <begin position="257"/>
        <end position="285"/>
    </location>
</feature>
<dbReference type="Pfam" id="PF08164">
    <property type="entry name" value="TRAUB"/>
    <property type="match status" value="1"/>
</dbReference>
<protein>
    <recommendedName>
        <fullName evidence="2">Protein BFR2</fullName>
    </recommendedName>
</protein>
<keyword evidence="7" id="KW-1185">Reference proteome</keyword>
<evidence type="ECO:0000259" key="5">
    <source>
        <dbReference type="Pfam" id="PF13339"/>
    </source>
</evidence>
<dbReference type="InterPro" id="IPR025160">
    <property type="entry name" value="AATF"/>
</dbReference>
<dbReference type="EMBL" id="MCGE01000006">
    <property type="protein sequence ID" value="ORZ20391.1"/>
    <property type="molecule type" value="Genomic_DNA"/>
</dbReference>
<dbReference type="InterPro" id="IPR039223">
    <property type="entry name" value="AATF/Bfr2"/>
</dbReference>
<evidence type="ECO:0000256" key="3">
    <source>
        <dbReference type="SAM" id="MobiDB-lite"/>
    </source>
</evidence>
<dbReference type="STRING" id="90262.A0A1X2IQ44"/>
<dbReference type="Pfam" id="PF13339">
    <property type="entry name" value="AATF-Che1"/>
    <property type="match status" value="1"/>
</dbReference>
<evidence type="ECO:0000313" key="6">
    <source>
        <dbReference type="EMBL" id="ORZ20391.1"/>
    </source>
</evidence>
<feature type="domain" description="Apoptosis-antagonizing transcription factor C-terminal" evidence="4">
    <location>
        <begin position="234"/>
        <end position="285"/>
    </location>
</feature>
<evidence type="ECO:0000313" key="7">
    <source>
        <dbReference type="Proteomes" id="UP000193560"/>
    </source>
</evidence>
<dbReference type="AlphaFoldDB" id="A0A1X2IQ44"/>
<evidence type="ECO:0000256" key="1">
    <source>
        <dbReference type="ARBA" id="ARBA00008966"/>
    </source>
</evidence>
<reference evidence="6 7" key="1">
    <citation type="submission" date="2016-07" db="EMBL/GenBank/DDBJ databases">
        <title>Pervasive Adenine N6-methylation of Active Genes in Fungi.</title>
        <authorList>
            <consortium name="DOE Joint Genome Institute"/>
            <person name="Mondo S.J."/>
            <person name="Dannebaum R.O."/>
            <person name="Kuo R.C."/>
            <person name="Labutti K."/>
            <person name="Haridas S."/>
            <person name="Kuo A."/>
            <person name="Salamov A."/>
            <person name="Ahrendt S.R."/>
            <person name="Lipzen A."/>
            <person name="Sullivan W."/>
            <person name="Andreopoulos W.B."/>
            <person name="Clum A."/>
            <person name="Lindquist E."/>
            <person name="Daum C."/>
            <person name="Ramamoorthy G.K."/>
            <person name="Gryganskyi A."/>
            <person name="Culley D."/>
            <person name="Magnuson J.K."/>
            <person name="James T.Y."/>
            <person name="O'Malley M.A."/>
            <person name="Stajich J.E."/>
            <person name="Spatafora J.W."/>
            <person name="Visel A."/>
            <person name="Grigoriev I.V."/>
        </authorList>
    </citation>
    <scope>NUCLEOTIDE SEQUENCE [LARGE SCALE GENOMIC DNA]</scope>
    <source>
        <strain evidence="6 7">NRRL 1336</strain>
    </source>
</reference>
<dbReference type="Proteomes" id="UP000193560">
    <property type="component" value="Unassembled WGS sequence"/>
</dbReference>
<comment type="similarity">
    <text evidence="1">Belongs to the AATF family.</text>
</comment>
<dbReference type="PANTHER" id="PTHR15565:SF0">
    <property type="entry name" value="PROTEIN AATF"/>
    <property type="match status" value="1"/>
</dbReference>
<dbReference type="OrthoDB" id="5783963at2759"/>
<evidence type="ECO:0000256" key="2">
    <source>
        <dbReference type="ARBA" id="ARBA00013850"/>
    </source>
</evidence>
<dbReference type="GO" id="GO:0000462">
    <property type="term" value="P:maturation of SSU-rRNA from tricistronic rRNA transcript (SSU-rRNA, 5.8S rRNA, LSU-rRNA)"/>
    <property type="evidence" value="ECO:0007669"/>
    <property type="project" value="TreeGrafter"/>
</dbReference>